<dbReference type="RefSeq" id="WP_245127576.1">
    <property type="nucleotide sequence ID" value="NZ_CP095068.1"/>
</dbReference>
<protein>
    <submittedName>
        <fullName evidence="2">Uncharacterized protein</fullName>
    </submittedName>
</protein>
<feature type="chain" id="PRO_5045896605" evidence="1">
    <location>
        <begin position="24"/>
        <end position="119"/>
    </location>
</feature>
<evidence type="ECO:0000313" key="3">
    <source>
        <dbReference type="Proteomes" id="UP000830401"/>
    </source>
</evidence>
<keyword evidence="1" id="KW-0732">Signal</keyword>
<evidence type="ECO:0000256" key="1">
    <source>
        <dbReference type="SAM" id="SignalP"/>
    </source>
</evidence>
<reference evidence="2" key="1">
    <citation type="submission" date="2022-04" db="EMBL/GenBank/DDBJ databases">
        <title>Hymenobacter sp. isolated from the air.</title>
        <authorList>
            <person name="Won M."/>
            <person name="Lee C.-M."/>
            <person name="Woen H.-Y."/>
            <person name="Kwon S.-W."/>
        </authorList>
    </citation>
    <scope>NUCLEOTIDE SEQUENCE</scope>
    <source>
        <strain evidence="2">5420S-77</strain>
        <plasmid evidence="2">unnamed7</plasmid>
    </source>
</reference>
<name>A0ABY4GFZ3_9BACT</name>
<organism evidence="2 3">
    <name type="scientific">Hymenobacter volaticus</name>
    <dbReference type="NCBI Taxonomy" id="2932254"/>
    <lineage>
        <taxon>Bacteria</taxon>
        <taxon>Pseudomonadati</taxon>
        <taxon>Bacteroidota</taxon>
        <taxon>Cytophagia</taxon>
        <taxon>Cytophagales</taxon>
        <taxon>Hymenobacteraceae</taxon>
        <taxon>Hymenobacter</taxon>
    </lineage>
</organism>
<dbReference type="EMBL" id="CP095068">
    <property type="protein sequence ID" value="UOQ69728.1"/>
    <property type="molecule type" value="Genomic_DNA"/>
</dbReference>
<keyword evidence="3" id="KW-1185">Reference proteome</keyword>
<proteinExistence type="predicted"/>
<geneLocation type="plasmid" evidence="2 3">
    <name>unnamed7</name>
</geneLocation>
<sequence>MRPALCLFFAFSLLLLVTTQSWAQARTTESSLPGYWNIETNSKTRDYTIVRFYNNQDQLVYEERLNDVCLDLSKGRRTSRQLARALQRVLRERAVYTSGTLLAQQLAAKPRFQRAFAVR</sequence>
<feature type="signal peptide" evidence="1">
    <location>
        <begin position="1"/>
        <end position="23"/>
    </location>
</feature>
<evidence type="ECO:0000313" key="2">
    <source>
        <dbReference type="EMBL" id="UOQ69728.1"/>
    </source>
</evidence>
<dbReference type="Proteomes" id="UP000830401">
    <property type="component" value="Plasmid unnamed7"/>
</dbReference>
<keyword evidence="2" id="KW-0614">Plasmid</keyword>
<gene>
    <name evidence="2" type="ORF">MUN86_29905</name>
</gene>
<accession>A0ABY4GFZ3</accession>